<name>A0A0B3S0F8_9RHOB</name>
<evidence type="ECO:0000313" key="2">
    <source>
        <dbReference type="Proteomes" id="UP000030960"/>
    </source>
</evidence>
<dbReference type="EMBL" id="JSUQ01000032">
    <property type="protein sequence ID" value="KHQ50036.1"/>
    <property type="molecule type" value="Genomic_DNA"/>
</dbReference>
<dbReference type="AlphaFoldDB" id="A0A0B3S0F8"/>
<protein>
    <submittedName>
        <fullName evidence="1">Uncharacterized protein</fullName>
    </submittedName>
</protein>
<reference evidence="1 2" key="1">
    <citation type="submission" date="2014-10" db="EMBL/GenBank/DDBJ databases">
        <title>Genome sequence of Ponticoccus sp. strain UMTAT08 isolated from clonal culture of toxic dinoflagellate Alexandrium tamiyavanichii.</title>
        <authorList>
            <person name="Gan H.Y."/>
            <person name="Muhd D.-D."/>
            <person name="Mohd Noor M.E."/>
            <person name="Yeong Y.S."/>
            <person name="Usup G."/>
        </authorList>
    </citation>
    <scope>NUCLEOTIDE SEQUENCE [LARGE SCALE GENOMIC DNA]</scope>
    <source>
        <strain evidence="1 2">UMTAT08</strain>
    </source>
</reference>
<accession>A0A0B3S0F8</accession>
<keyword evidence="2" id="KW-1185">Reference proteome</keyword>
<sequence>MSDTPDPTWMIEVLRDLRAFAEYNSYPASVEALKEAEKLIENEVGPPCDPNSDLPK</sequence>
<dbReference type="Proteomes" id="UP000030960">
    <property type="component" value="Unassembled WGS sequence"/>
</dbReference>
<gene>
    <name evidence="1" type="ORF">OA50_05373</name>
</gene>
<organism evidence="1 2">
    <name type="scientific">Mameliella alba</name>
    <dbReference type="NCBI Taxonomy" id="561184"/>
    <lineage>
        <taxon>Bacteria</taxon>
        <taxon>Pseudomonadati</taxon>
        <taxon>Pseudomonadota</taxon>
        <taxon>Alphaproteobacteria</taxon>
        <taxon>Rhodobacterales</taxon>
        <taxon>Roseobacteraceae</taxon>
        <taxon>Mameliella</taxon>
    </lineage>
</organism>
<dbReference type="RefSeq" id="WP_190285505.1">
    <property type="nucleotide sequence ID" value="NZ_JSUQ01000032.1"/>
</dbReference>
<comment type="caution">
    <text evidence="1">The sequence shown here is derived from an EMBL/GenBank/DDBJ whole genome shotgun (WGS) entry which is preliminary data.</text>
</comment>
<proteinExistence type="predicted"/>
<evidence type="ECO:0000313" key="1">
    <source>
        <dbReference type="EMBL" id="KHQ50036.1"/>
    </source>
</evidence>